<organism evidence="18 19">
    <name type="scientific">Faecalispora sporosphaeroides</name>
    <dbReference type="NCBI Taxonomy" id="1549"/>
    <lineage>
        <taxon>Bacteria</taxon>
        <taxon>Bacillati</taxon>
        <taxon>Bacillota</taxon>
        <taxon>Clostridia</taxon>
        <taxon>Eubacteriales</taxon>
        <taxon>Oscillospiraceae</taxon>
        <taxon>Faecalispora</taxon>
    </lineage>
</organism>
<gene>
    <name evidence="15" type="primary">rnc</name>
    <name evidence="18" type="ORF">E7512_00175</name>
</gene>
<dbReference type="FunFam" id="3.30.160.20:FF:000003">
    <property type="entry name" value="Ribonuclease 3"/>
    <property type="match status" value="1"/>
</dbReference>
<dbReference type="GO" id="GO:0005737">
    <property type="term" value="C:cytoplasm"/>
    <property type="evidence" value="ECO:0007669"/>
    <property type="project" value="UniProtKB-SubCell"/>
</dbReference>
<feature type="binding site" evidence="15">
    <location>
        <position position="120"/>
    </location>
    <ligand>
        <name>Mg(2+)</name>
        <dbReference type="ChEBI" id="CHEBI:18420"/>
    </ligand>
</feature>
<dbReference type="GO" id="GO:0046872">
    <property type="term" value="F:metal ion binding"/>
    <property type="evidence" value="ECO:0007669"/>
    <property type="project" value="UniProtKB-KW"/>
</dbReference>
<dbReference type="Pfam" id="PF14622">
    <property type="entry name" value="Ribonucleas_3_3"/>
    <property type="match status" value="1"/>
</dbReference>
<keyword evidence="14 15" id="KW-0694">RNA-binding</keyword>
<evidence type="ECO:0000256" key="15">
    <source>
        <dbReference type="HAMAP-Rule" id="MF_00104"/>
    </source>
</evidence>
<keyword evidence="9 15" id="KW-0540">Nuclease</keyword>
<feature type="binding site" evidence="15">
    <location>
        <position position="123"/>
    </location>
    <ligand>
        <name>Mg(2+)</name>
        <dbReference type="ChEBI" id="CHEBI:18420"/>
    </ligand>
</feature>
<feature type="binding site" evidence="15">
    <location>
        <position position="47"/>
    </location>
    <ligand>
        <name>Mg(2+)</name>
        <dbReference type="ChEBI" id="CHEBI:18420"/>
    </ligand>
</feature>
<dbReference type="SMART" id="SM00535">
    <property type="entry name" value="RIBOc"/>
    <property type="match status" value="1"/>
</dbReference>
<dbReference type="GO" id="GO:0003725">
    <property type="term" value="F:double-stranded RNA binding"/>
    <property type="evidence" value="ECO:0007669"/>
    <property type="project" value="TreeGrafter"/>
</dbReference>
<evidence type="ECO:0000256" key="10">
    <source>
        <dbReference type="ARBA" id="ARBA00022723"/>
    </source>
</evidence>
<keyword evidence="12 15" id="KW-0378">Hydrolase</keyword>
<feature type="active site" evidence="15">
    <location>
        <position position="51"/>
    </location>
</feature>
<dbReference type="AlphaFoldDB" id="A0A928KU53"/>
<evidence type="ECO:0000256" key="3">
    <source>
        <dbReference type="ARBA" id="ARBA00010183"/>
    </source>
</evidence>
<comment type="catalytic activity">
    <reaction evidence="1 15">
        <text>Endonucleolytic cleavage to 5'-phosphomonoester.</text>
        <dbReference type="EC" id="3.1.26.3"/>
    </reaction>
</comment>
<dbReference type="InterPro" id="IPR011907">
    <property type="entry name" value="RNase_III"/>
</dbReference>
<comment type="similarity">
    <text evidence="3">Belongs to the ribonuclease III family.</text>
</comment>
<dbReference type="SUPFAM" id="SSF54768">
    <property type="entry name" value="dsRNA-binding domain-like"/>
    <property type="match status" value="1"/>
</dbReference>
<dbReference type="InterPro" id="IPR014720">
    <property type="entry name" value="dsRBD_dom"/>
</dbReference>
<keyword evidence="8 15" id="KW-0819">tRNA processing</keyword>
<feature type="active site" evidence="15">
    <location>
        <position position="123"/>
    </location>
</feature>
<evidence type="ECO:0000256" key="11">
    <source>
        <dbReference type="ARBA" id="ARBA00022759"/>
    </source>
</evidence>
<reference evidence="18" key="1">
    <citation type="submission" date="2019-04" db="EMBL/GenBank/DDBJ databases">
        <title>Evolution of Biomass-Degrading Anaerobic Consortia Revealed by Metagenomics.</title>
        <authorList>
            <person name="Peng X."/>
        </authorList>
    </citation>
    <scope>NUCLEOTIDE SEQUENCE</scope>
    <source>
        <strain evidence="18">SIG551</strain>
    </source>
</reference>
<protein>
    <recommendedName>
        <fullName evidence="15">Ribonuclease 3</fullName>
        <ecNumber evidence="15">3.1.26.3</ecNumber>
    </recommendedName>
    <alternativeName>
        <fullName evidence="15">Ribonuclease III</fullName>
        <shortName evidence="15">RNase III</shortName>
    </alternativeName>
</protein>
<comment type="caution">
    <text evidence="18">The sequence shown here is derived from an EMBL/GenBank/DDBJ whole genome shotgun (WGS) entry which is preliminary data.</text>
</comment>
<evidence type="ECO:0000256" key="1">
    <source>
        <dbReference type="ARBA" id="ARBA00000109"/>
    </source>
</evidence>
<evidence type="ECO:0000256" key="4">
    <source>
        <dbReference type="ARBA" id="ARBA00011738"/>
    </source>
</evidence>
<name>A0A928KU53_9FIRM</name>
<dbReference type="NCBIfam" id="TIGR02191">
    <property type="entry name" value="RNaseIII"/>
    <property type="match status" value="1"/>
</dbReference>
<dbReference type="InterPro" id="IPR000999">
    <property type="entry name" value="RNase_III_dom"/>
</dbReference>
<dbReference type="GO" id="GO:0008033">
    <property type="term" value="P:tRNA processing"/>
    <property type="evidence" value="ECO:0007669"/>
    <property type="project" value="UniProtKB-KW"/>
</dbReference>
<dbReference type="SMART" id="SM00358">
    <property type="entry name" value="DSRM"/>
    <property type="match status" value="1"/>
</dbReference>
<comment type="cofactor">
    <cofactor evidence="15">
        <name>Mg(2+)</name>
        <dbReference type="ChEBI" id="CHEBI:18420"/>
    </cofactor>
</comment>
<keyword evidence="5 15" id="KW-0963">Cytoplasm</keyword>
<sequence length="229" mass="25623">MQKPNLKDLEEKLQYHFHNPQYLITAMTHSSYANEVKSAGHSNERLEFLGDSVLSIVVADYLFKHCPNLPEGELTKNRAALVCEKALCGFSRQLGVGEYLLLSRGEQNSGGRQRPSILADAFEALIAAIYLDAGLEKAREFILRFVLPVLQTTRPKAFKDYKTALQEIIQQNPEEQLEYVLIGESGPDHDKHFTVEVCLNSNVIGKGGGRSKKEAEQQAAREALELMGY</sequence>
<keyword evidence="15" id="KW-0699">rRNA-binding</keyword>
<keyword evidence="7 15" id="KW-0507">mRNA processing</keyword>
<evidence type="ECO:0000256" key="8">
    <source>
        <dbReference type="ARBA" id="ARBA00022694"/>
    </source>
</evidence>
<dbReference type="EC" id="3.1.26.3" evidence="15"/>
<evidence type="ECO:0000313" key="18">
    <source>
        <dbReference type="EMBL" id="MBE6832000.1"/>
    </source>
</evidence>
<keyword evidence="6 15" id="KW-0698">rRNA processing</keyword>
<dbReference type="InterPro" id="IPR036389">
    <property type="entry name" value="RNase_III_sf"/>
</dbReference>
<keyword evidence="11 15" id="KW-0255">Endonuclease</keyword>
<proteinExistence type="inferred from homology"/>
<comment type="function">
    <text evidence="15">Digests double-stranded RNA. Involved in the processing of primary rRNA transcript to yield the immediate precursors to the large and small rRNAs (23S and 16S). Processes some mRNAs, and tRNAs when they are encoded in the rRNA operon. Processes pre-crRNA and tracrRNA of type II CRISPR loci if present in the organism.</text>
</comment>
<dbReference type="PROSITE" id="PS50137">
    <property type="entry name" value="DS_RBD"/>
    <property type="match status" value="1"/>
</dbReference>
<dbReference type="HAMAP" id="MF_00104">
    <property type="entry name" value="RNase_III"/>
    <property type="match status" value="1"/>
</dbReference>
<dbReference type="GO" id="GO:0010468">
    <property type="term" value="P:regulation of gene expression"/>
    <property type="evidence" value="ECO:0007669"/>
    <property type="project" value="TreeGrafter"/>
</dbReference>
<dbReference type="GO" id="GO:0006397">
    <property type="term" value="P:mRNA processing"/>
    <property type="evidence" value="ECO:0007669"/>
    <property type="project" value="UniProtKB-UniRule"/>
</dbReference>
<dbReference type="SUPFAM" id="SSF69065">
    <property type="entry name" value="RNase III domain-like"/>
    <property type="match status" value="1"/>
</dbReference>
<feature type="domain" description="DRBM" evidence="16">
    <location>
        <begin position="160"/>
        <end position="229"/>
    </location>
</feature>
<dbReference type="GO" id="GO:0004525">
    <property type="term" value="F:ribonuclease III activity"/>
    <property type="evidence" value="ECO:0007669"/>
    <property type="project" value="UniProtKB-UniRule"/>
</dbReference>
<dbReference type="Gene3D" id="1.10.1520.10">
    <property type="entry name" value="Ribonuclease III domain"/>
    <property type="match status" value="1"/>
</dbReference>
<comment type="subunit">
    <text evidence="4 15">Homodimer.</text>
</comment>
<evidence type="ECO:0000313" key="19">
    <source>
        <dbReference type="Proteomes" id="UP000754750"/>
    </source>
</evidence>
<dbReference type="CDD" id="cd00593">
    <property type="entry name" value="RIBOc"/>
    <property type="match status" value="1"/>
</dbReference>
<dbReference type="GO" id="GO:0042802">
    <property type="term" value="F:identical protein binding"/>
    <property type="evidence" value="ECO:0007669"/>
    <property type="project" value="UniProtKB-ARBA"/>
</dbReference>
<feature type="domain" description="RNase III" evidence="17">
    <location>
        <begin position="6"/>
        <end position="134"/>
    </location>
</feature>
<accession>A0A928KU53</accession>
<keyword evidence="10 15" id="KW-0479">Metal-binding</keyword>
<dbReference type="GO" id="GO:0019843">
    <property type="term" value="F:rRNA binding"/>
    <property type="evidence" value="ECO:0007669"/>
    <property type="project" value="UniProtKB-KW"/>
</dbReference>
<evidence type="ECO:0000256" key="14">
    <source>
        <dbReference type="ARBA" id="ARBA00022884"/>
    </source>
</evidence>
<dbReference type="FunFam" id="1.10.1520.10:FF:000001">
    <property type="entry name" value="Ribonuclease 3"/>
    <property type="match status" value="1"/>
</dbReference>
<dbReference type="GO" id="GO:0006364">
    <property type="term" value="P:rRNA processing"/>
    <property type="evidence" value="ECO:0007669"/>
    <property type="project" value="UniProtKB-UniRule"/>
</dbReference>
<keyword evidence="13 15" id="KW-0460">Magnesium</keyword>
<dbReference type="Pfam" id="PF00035">
    <property type="entry name" value="dsrm"/>
    <property type="match status" value="1"/>
</dbReference>
<evidence type="ECO:0000256" key="13">
    <source>
        <dbReference type="ARBA" id="ARBA00022842"/>
    </source>
</evidence>
<evidence type="ECO:0000256" key="12">
    <source>
        <dbReference type="ARBA" id="ARBA00022801"/>
    </source>
</evidence>
<evidence type="ECO:0000259" key="17">
    <source>
        <dbReference type="PROSITE" id="PS50142"/>
    </source>
</evidence>
<comment type="subcellular location">
    <subcellularLocation>
        <location evidence="2 15">Cytoplasm</location>
    </subcellularLocation>
</comment>
<dbReference type="CDD" id="cd10845">
    <property type="entry name" value="DSRM_RNAse_III_family"/>
    <property type="match status" value="1"/>
</dbReference>
<dbReference type="RefSeq" id="WP_020073190.1">
    <property type="nucleotide sequence ID" value="NZ_JBKWRC010000001.1"/>
</dbReference>
<dbReference type="PANTHER" id="PTHR11207:SF0">
    <property type="entry name" value="RIBONUCLEASE 3"/>
    <property type="match status" value="1"/>
</dbReference>
<dbReference type="PANTHER" id="PTHR11207">
    <property type="entry name" value="RIBONUCLEASE III"/>
    <property type="match status" value="1"/>
</dbReference>
<evidence type="ECO:0000256" key="7">
    <source>
        <dbReference type="ARBA" id="ARBA00022664"/>
    </source>
</evidence>
<evidence type="ECO:0000256" key="2">
    <source>
        <dbReference type="ARBA" id="ARBA00004496"/>
    </source>
</evidence>
<evidence type="ECO:0000259" key="16">
    <source>
        <dbReference type="PROSITE" id="PS50137"/>
    </source>
</evidence>
<evidence type="ECO:0000256" key="5">
    <source>
        <dbReference type="ARBA" id="ARBA00022490"/>
    </source>
</evidence>
<dbReference type="PROSITE" id="PS50142">
    <property type="entry name" value="RNASE_3_2"/>
    <property type="match status" value="1"/>
</dbReference>
<evidence type="ECO:0000256" key="6">
    <source>
        <dbReference type="ARBA" id="ARBA00022552"/>
    </source>
</evidence>
<dbReference type="EMBL" id="SVNY01000001">
    <property type="protein sequence ID" value="MBE6832000.1"/>
    <property type="molecule type" value="Genomic_DNA"/>
</dbReference>
<dbReference type="Proteomes" id="UP000754750">
    <property type="component" value="Unassembled WGS sequence"/>
</dbReference>
<dbReference type="PROSITE" id="PS00517">
    <property type="entry name" value="RNASE_3_1"/>
    <property type="match status" value="1"/>
</dbReference>
<evidence type="ECO:0000256" key="9">
    <source>
        <dbReference type="ARBA" id="ARBA00022722"/>
    </source>
</evidence>
<dbReference type="Gene3D" id="3.30.160.20">
    <property type="match status" value="1"/>
</dbReference>